<evidence type="ECO:0000313" key="2">
    <source>
        <dbReference type="Proteomes" id="UP000239187"/>
    </source>
</evidence>
<evidence type="ECO:0000313" key="1">
    <source>
        <dbReference type="EMBL" id="AUZ88231.1"/>
    </source>
</evidence>
<organism evidence="1 2">
    <name type="scientific">Arthrobacter agilis</name>
    <dbReference type="NCBI Taxonomy" id="37921"/>
    <lineage>
        <taxon>Bacteria</taxon>
        <taxon>Bacillati</taxon>
        <taxon>Actinomycetota</taxon>
        <taxon>Actinomycetes</taxon>
        <taxon>Micrococcales</taxon>
        <taxon>Micrococcaceae</taxon>
        <taxon>Arthrobacter</taxon>
    </lineage>
</organism>
<proteinExistence type="predicted"/>
<dbReference type="EMBL" id="CP024915">
    <property type="protein sequence ID" value="AUZ88231.1"/>
    <property type="molecule type" value="Genomic_DNA"/>
</dbReference>
<protein>
    <submittedName>
        <fullName evidence="1">Uncharacterized protein</fullName>
    </submittedName>
</protein>
<dbReference type="RefSeq" id="WP_208739375.1">
    <property type="nucleotide sequence ID" value="NZ_CP024915.1"/>
</dbReference>
<sequence length="88" mass="9738">MTAGSDIPAMEGALRRQAADLGEIRRHALAVSLLSWESPAGRNFRSYLSERCLELSRTIDLLESAAADLRECGRLVRDAEMLRHQAGQ</sequence>
<name>A0A2L0UG49_9MICC</name>
<reference evidence="1 2" key="1">
    <citation type="submission" date="2017-11" db="EMBL/GenBank/DDBJ databases">
        <title>Draft genome of Arthrobacter agilis strain UMCV2, a plant growth-promoting rhizobacterium and biocontrol capacity of phytopathogenic fungi.</title>
        <authorList>
            <person name="Martinez-Camara R."/>
            <person name="Santoyo G."/>
            <person name="Moreno-Hagelsieb G."/>
            <person name="Valencia-Cantero E."/>
        </authorList>
    </citation>
    <scope>NUCLEOTIDE SEQUENCE [LARGE SCALE GENOMIC DNA]</scope>
    <source>
        <strain evidence="1 2">UMCV2</strain>
    </source>
</reference>
<accession>A0A2L0UG49</accession>
<dbReference type="Proteomes" id="UP000239187">
    <property type="component" value="Chromosome"/>
</dbReference>
<gene>
    <name evidence="1" type="ORF">CVO76_11725</name>
</gene>
<dbReference type="AlphaFoldDB" id="A0A2L0UG49"/>